<dbReference type="Proteomes" id="UP000234545">
    <property type="component" value="Unassembled WGS sequence"/>
</dbReference>
<dbReference type="EMBL" id="PKKJ01000001">
    <property type="protein sequence ID" value="PKY67000.1"/>
    <property type="molecule type" value="Genomic_DNA"/>
</dbReference>
<protein>
    <recommendedName>
        <fullName evidence="3">AMIN-like domain-containing protein</fullName>
    </recommendedName>
</protein>
<evidence type="ECO:0000313" key="5">
    <source>
        <dbReference type="Proteomes" id="UP000234545"/>
    </source>
</evidence>
<dbReference type="OrthoDB" id="3393679at2"/>
<feature type="compositionally biased region" description="Low complexity" evidence="1">
    <location>
        <begin position="34"/>
        <end position="51"/>
    </location>
</feature>
<keyword evidence="2" id="KW-0732">Signal</keyword>
<dbReference type="InterPro" id="IPR056303">
    <property type="entry name" value="AMIN-like"/>
</dbReference>
<sequence>MMSRKRVIGVALLASCGVILGACAHQADDTMSDGSTPQPMPSQSGQSGQSGDATPESGPDAHEQGTQPINGDAWVNELEDAPSQPGETPAIFHDMRVGEHDTFYRVVVEFTGEATLGYYQSWADKPIEQGRGQELDVEGVAYLDFVLTGTAMPITDGQLEQYYQGPRNLQVGPLDVREDGTFEDSTHIVIGMDHARNFQLGFLTNPLRAVIDIQK</sequence>
<evidence type="ECO:0000259" key="3">
    <source>
        <dbReference type="Pfam" id="PF24837"/>
    </source>
</evidence>
<accession>A0A2I1I796</accession>
<name>A0A2I1I796_9ACTO</name>
<comment type="caution">
    <text evidence="4">The sequence shown here is derived from an EMBL/GenBank/DDBJ whole genome shotgun (WGS) entry which is preliminary data.</text>
</comment>
<reference evidence="4 5" key="1">
    <citation type="submission" date="2017-12" db="EMBL/GenBank/DDBJ databases">
        <title>Phylogenetic diversity of female urinary microbiome.</title>
        <authorList>
            <person name="Thomas-White K."/>
            <person name="Wolfe A.J."/>
        </authorList>
    </citation>
    <scope>NUCLEOTIDE SEQUENCE [LARGE SCALE GENOMIC DNA]</scope>
    <source>
        <strain evidence="4 5">UMB0250</strain>
    </source>
</reference>
<feature type="domain" description="AMIN-like" evidence="3">
    <location>
        <begin position="93"/>
        <end position="214"/>
    </location>
</feature>
<proteinExistence type="predicted"/>
<feature type="signal peptide" evidence="2">
    <location>
        <begin position="1"/>
        <end position="27"/>
    </location>
</feature>
<evidence type="ECO:0000256" key="1">
    <source>
        <dbReference type="SAM" id="MobiDB-lite"/>
    </source>
</evidence>
<feature type="chain" id="PRO_5014128124" description="AMIN-like domain-containing protein" evidence="2">
    <location>
        <begin position="28"/>
        <end position="215"/>
    </location>
</feature>
<gene>
    <name evidence="4" type="ORF">CYJ25_01815</name>
</gene>
<dbReference type="AlphaFoldDB" id="A0A2I1I796"/>
<evidence type="ECO:0000313" key="4">
    <source>
        <dbReference type="EMBL" id="PKY67000.1"/>
    </source>
</evidence>
<organism evidence="4 5">
    <name type="scientific">Schaalia turicensis</name>
    <dbReference type="NCBI Taxonomy" id="131111"/>
    <lineage>
        <taxon>Bacteria</taxon>
        <taxon>Bacillati</taxon>
        <taxon>Actinomycetota</taxon>
        <taxon>Actinomycetes</taxon>
        <taxon>Actinomycetales</taxon>
        <taxon>Actinomycetaceae</taxon>
        <taxon>Schaalia</taxon>
    </lineage>
</organism>
<evidence type="ECO:0000256" key="2">
    <source>
        <dbReference type="SAM" id="SignalP"/>
    </source>
</evidence>
<dbReference type="PROSITE" id="PS51257">
    <property type="entry name" value="PROKAR_LIPOPROTEIN"/>
    <property type="match status" value="1"/>
</dbReference>
<dbReference type="Pfam" id="PF24837">
    <property type="entry name" value="AMIN-like"/>
    <property type="match status" value="1"/>
</dbReference>
<feature type="region of interest" description="Disordered" evidence="1">
    <location>
        <begin position="28"/>
        <end position="69"/>
    </location>
</feature>